<dbReference type="EMBL" id="ML743582">
    <property type="protein sequence ID" value="KAE8136680.1"/>
    <property type="molecule type" value="Genomic_DNA"/>
</dbReference>
<protein>
    <submittedName>
        <fullName evidence="2">Uncharacterized protein</fullName>
    </submittedName>
</protein>
<reference evidence="2 3" key="1">
    <citation type="submission" date="2019-04" db="EMBL/GenBank/DDBJ databases">
        <title>Friends and foes A comparative genomics study of 23 Aspergillus species from section Flavi.</title>
        <authorList>
            <consortium name="DOE Joint Genome Institute"/>
            <person name="Kjaerbolling I."/>
            <person name="Vesth T."/>
            <person name="Frisvad J.C."/>
            <person name="Nybo J.L."/>
            <person name="Theobald S."/>
            <person name="Kildgaard S."/>
            <person name="Isbrandt T."/>
            <person name="Kuo A."/>
            <person name="Sato A."/>
            <person name="Lyhne E.K."/>
            <person name="Kogle M.E."/>
            <person name="Wiebenga A."/>
            <person name="Kun R.S."/>
            <person name="Lubbers R.J."/>
            <person name="Makela M.R."/>
            <person name="Barry K."/>
            <person name="Chovatia M."/>
            <person name="Clum A."/>
            <person name="Daum C."/>
            <person name="Haridas S."/>
            <person name="He G."/>
            <person name="LaButti K."/>
            <person name="Lipzen A."/>
            <person name="Mondo S."/>
            <person name="Riley R."/>
            <person name="Salamov A."/>
            <person name="Simmons B.A."/>
            <person name="Magnuson J.K."/>
            <person name="Henrissat B."/>
            <person name="Mortensen U.H."/>
            <person name="Larsen T.O."/>
            <person name="Devries R.P."/>
            <person name="Grigoriev I.V."/>
            <person name="Machida M."/>
            <person name="Baker S.E."/>
            <person name="Andersen M.R."/>
        </authorList>
    </citation>
    <scope>NUCLEOTIDE SEQUENCE [LARGE SCALE GENOMIC DNA]</scope>
    <source>
        <strain evidence="2 3">CBS 117625</strain>
    </source>
</reference>
<gene>
    <name evidence="2" type="ORF">BDV38DRAFT_248895</name>
</gene>
<dbReference type="Proteomes" id="UP000325672">
    <property type="component" value="Unassembled WGS sequence"/>
</dbReference>
<organism evidence="2 3">
    <name type="scientific">Aspergillus pseudotamarii</name>
    <dbReference type="NCBI Taxonomy" id="132259"/>
    <lineage>
        <taxon>Eukaryota</taxon>
        <taxon>Fungi</taxon>
        <taxon>Dikarya</taxon>
        <taxon>Ascomycota</taxon>
        <taxon>Pezizomycotina</taxon>
        <taxon>Eurotiomycetes</taxon>
        <taxon>Eurotiomycetidae</taxon>
        <taxon>Eurotiales</taxon>
        <taxon>Aspergillaceae</taxon>
        <taxon>Aspergillus</taxon>
        <taxon>Aspergillus subgen. Circumdati</taxon>
    </lineage>
</organism>
<feature type="transmembrane region" description="Helical" evidence="1">
    <location>
        <begin position="28"/>
        <end position="51"/>
    </location>
</feature>
<dbReference type="AlphaFoldDB" id="A0A5N6SSD7"/>
<keyword evidence="3" id="KW-1185">Reference proteome</keyword>
<name>A0A5N6SSD7_ASPPS</name>
<evidence type="ECO:0000313" key="2">
    <source>
        <dbReference type="EMBL" id="KAE8136680.1"/>
    </source>
</evidence>
<keyword evidence="1" id="KW-0812">Transmembrane</keyword>
<proteinExistence type="predicted"/>
<accession>A0A5N6SSD7</accession>
<dbReference type="GeneID" id="43638972"/>
<keyword evidence="1" id="KW-1133">Transmembrane helix</keyword>
<keyword evidence="1" id="KW-0472">Membrane</keyword>
<evidence type="ECO:0000256" key="1">
    <source>
        <dbReference type="SAM" id="Phobius"/>
    </source>
</evidence>
<evidence type="ECO:0000313" key="3">
    <source>
        <dbReference type="Proteomes" id="UP000325672"/>
    </source>
</evidence>
<sequence length="52" mass="6017">MVLDYHSVFGDTTNTYLRFRLGATYIDYGLGIFFLVSWTYVCRPGLIFGLWG</sequence>
<dbReference type="RefSeq" id="XP_031912743.1">
    <property type="nucleotide sequence ID" value="XM_032054762.1"/>
</dbReference>